<dbReference type="GO" id="GO:0005829">
    <property type="term" value="C:cytosol"/>
    <property type="evidence" value="ECO:0007669"/>
    <property type="project" value="TreeGrafter"/>
</dbReference>
<dbReference type="SMART" id="SM00344">
    <property type="entry name" value="HTH_ASNC"/>
    <property type="match status" value="1"/>
</dbReference>
<dbReference type="InterPro" id="IPR011008">
    <property type="entry name" value="Dimeric_a/b-barrel"/>
</dbReference>
<dbReference type="PATRIC" id="fig|1227492.4.peg.1371"/>
<dbReference type="InterPro" id="IPR019888">
    <property type="entry name" value="Tscrpt_reg_AsnC-like"/>
</dbReference>
<proteinExistence type="predicted"/>
<dbReference type="EMBL" id="AOIN01000044">
    <property type="protein sequence ID" value="ELZ01514.1"/>
    <property type="molecule type" value="Genomic_DNA"/>
</dbReference>
<dbReference type="PANTHER" id="PTHR30154">
    <property type="entry name" value="LEUCINE-RESPONSIVE REGULATORY PROTEIN"/>
    <property type="match status" value="1"/>
</dbReference>
<dbReference type="OrthoDB" id="183514at2157"/>
<keyword evidence="3" id="KW-0804">Transcription</keyword>
<dbReference type="Pfam" id="PF13412">
    <property type="entry name" value="HTH_24"/>
    <property type="match status" value="1"/>
</dbReference>
<dbReference type="InterPro" id="IPR036390">
    <property type="entry name" value="WH_DNA-bd_sf"/>
</dbReference>
<dbReference type="InterPro" id="IPR036388">
    <property type="entry name" value="WH-like_DNA-bd_sf"/>
</dbReference>
<comment type="caution">
    <text evidence="5">The sequence shown here is derived from an EMBL/GenBank/DDBJ whole genome shotgun (WGS) entry which is preliminary data.</text>
</comment>
<gene>
    <name evidence="5" type="ORF">C482_07059</name>
</gene>
<dbReference type="InterPro" id="IPR011991">
    <property type="entry name" value="ArsR-like_HTH"/>
</dbReference>
<evidence type="ECO:0000313" key="5">
    <source>
        <dbReference type="EMBL" id="ELZ01514.1"/>
    </source>
</evidence>
<keyword evidence="2" id="KW-0238">DNA-binding</keyword>
<name>M0AVW0_9EURY</name>
<sequence length="187" mass="20938">MSDDMGRDTADLDEKDIQILKAVAAKGVTSPDKIHQETGIPKSTVHYRLDQLQDAGVLENDRYDMNLERLGLSITLISEVWAEFDEGYHQTVGEKLTAIEGVNQVHFTMGETDFVVIAHVPNRQMVESLVADYEAIDEIRRTSSKFVITTLKNEPLPINDFEYETLVRALTDAEVAVESHGEDGDDD</sequence>
<evidence type="ECO:0000259" key="4">
    <source>
        <dbReference type="PROSITE" id="PS50956"/>
    </source>
</evidence>
<reference evidence="5 6" key="1">
    <citation type="journal article" date="2014" name="PLoS Genet.">
        <title>Phylogenetically driven sequencing of extremely halophilic archaea reveals strategies for static and dynamic osmo-response.</title>
        <authorList>
            <person name="Becker E.A."/>
            <person name="Seitzer P.M."/>
            <person name="Tritt A."/>
            <person name="Larsen D."/>
            <person name="Krusor M."/>
            <person name="Yao A.I."/>
            <person name="Wu D."/>
            <person name="Madern D."/>
            <person name="Eisen J.A."/>
            <person name="Darling A.E."/>
            <person name="Facciotti M.T."/>
        </authorList>
    </citation>
    <scope>NUCLEOTIDE SEQUENCE [LARGE SCALE GENOMIC DNA]</scope>
    <source>
        <strain evidence="5 6">JCM 10990</strain>
    </source>
</reference>
<dbReference type="SUPFAM" id="SSF54909">
    <property type="entry name" value="Dimeric alpha+beta barrel"/>
    <property type="match status" value="1"/>
</dbReference>
<dbReference type="AlphaFoldDB" id="M0AVW0"/>
<feature type="domain" description="HTH asnC-type" evidence="4">
    <location>
        <begin position="12"/>
        <end position="73"/>
    </location>
</feature>
<evidence type="ECO:0000256" key="2">
    <source>
        <dbReference type="ARBA" id="ARBA00023125"/>
    </source>
</evidence>
<evidence type="ECO:0000256" key="3">
    <source>
        <dbReference type="ARBA" id="ARBA00023163"/>
    </source>
</evidence>
<dbReference type="STRING" id="1227492.C482_07059"/>
<keyword evidence="6" id="KW-1185">Reference proteome</keyword>
<keyword evidence="1" id="KW-0805">Transcription regulation</keyword>
<dbReference type="InterPro" id="IPR019887">
    <property type="entry name" value="Tscrpt_reg_AsnC/Lrp_C"/>
</dbReference>
<dbReference type="Gene3D" id="3.30.70.920">
    <property type="match status" value="1"/>
</dbReference>
<dbReference type="SUPFAM" id="SSF46785">
    <property type="entry name" value="Winged helix' DNA-binding domain"/>
    <property type="match status" value="1"/>
</dbReference>
<dbReference type="Pfam" id="PF01037">
    <property type="entry name" value="AsnC_trans_reg"/>
    <property type="match status" value="1"/>
</dbReference>
<dbReference type="Gene3D" id="1.10.10.10">
    <property type="entry name" value="Winged helix-like DNA-binding domain superfamily/Winged helix DNA-binding domain"/>
    <property type="match status" value="1"/>
</dbReference>
<accession>M0AVW0</accession>
<dbReference type="CDD" id="cd00090">
    <property type="entry name" value="HTH_ARSR"/>
    <property type="match status" value="1"/>
</dbReference>
<dbReference type="Proteomes" id="UP000011693">
    <property type="component" value="Unassembled WGS sequence"/>
</dbReference>
<dbReference type="PANTHER" id="PTHR30154:SF34">
    <property type="entry name" value="TRANSCRIPTIONAL REGULATOR AZLB"/>
    <property type="match status" value="1"/>
</dbReference>
<evidence type="ECO:0000313" key="6">
    <source>
        <dbReference type="Proteomes" id="UP000011693"/>
    </source>
</evidence>
<dbReference type="RefSeq" id="WP_006166803.1">
    <property type="nucleotide sequence ID" value="NZ_AOIN01000044.1"/>
</dbReference>
<organism evidence="5 6">
    <name type="scientific">Natrialba chahannaoensis JCM 10990</name>
    <dbReference type="NCBI Taxonomy" id="1227492"/>
    <lineage>
        <taxon>Archaea</taxon>
        <taxon>Methanobacteriati</taxon>
        <taxon>Methanobacteriota</taxon>
        <taxon>Stenosarchaea group</taxon>
        <taxon>Halobacteria</taxon>
        <taxon>Halobacteriales</taxon>
        <taxon>Natrialbaceae</taxon>
        <taxon>Natrialba</taxon>
    </lineage>
</organism>
<dbReference type="GO" id="GO:0043565">
    <property type="term" value="F:sequence-specific DNA binding"/>
    <property type="evidence" value="ECO:0007669"/>
    <property type="project" value="InterPro"/>
</dbReference>
<protein>
    <submittedName>
        <fullName evidence="5">AsnC family transcriptional regulator</fullName>
    </submittedName>
</protein>
<evidence type="ECO:0000256" key="1">
    <source>
        <dbReference type="ARBA" id="ARBA00023015"/>
    </source>
</evidence>
<dbReference type="InterPro" id="IPR000485">
    <property type="entry name" value="AsnC-type_HTH_dom"/>
</dbReference>
<dbReference type="GO" id="GO:0043200">
    <property type="term" value="P:response to amino acid"/>
    <property type="evidence" value="ECO:0007669"/>
    <property type="project" value="TreeGrafter"/>
</dbReference>
<dbReference type="PROSITE" id="PS50956">
    <property type="entry name" value="HTH_ASNC_2"/>
    <property type="match status" value="1"/>
</dbReference>